<feature type="chain" id="PRO_5019031022" description="BACON domain-containing protein" evidence="1">
    <location>
        <begin position="20"/>
        <end position="404"/>
    </location>
</feature>
<evidence type="ECO:0000256" key="1">
    <source>
        <dbReference type="SAM" id="SignalP"/>
    </source>
</evidence>
<accession>A0A415BRX9</accession>
<feature type="signal peptide" evidence="1">
    <location>
        <begin position="1"/>
        <end position="19"/>
    </location>
</feature>
<proteinExistence type="predicted"/>
<comment type="caution">
    <text evidence="3">The sequence shown here is derived from an EMBL/GenBank/DDBJ whole genome shotgun (WGS) entry which is preliminary data.</text>
</comment>
<feature type="domain" description="BACON" evidence="2">
    <location>
        <begin position="42"/>
        <end position="116"/>
    </location>
</feature>
<keyword evidence="1" id="KW-0732">Signal</keyword>
<protein>
    <recommendedName>
        <fullName evidence="2">BACON domain-containing protein</fullName>
    </recommendedName>
</protein>
<evidence type="ECO:0000313" key="4">
    <source>
        <dbReference type="Proteomes" id="UP000285777"/>
    </source>
</evidence>
<dbReference type="RefSeq" id="WP_118290857.1">
    <property type="nucleotide sequence ID" value="NZ_QRLF01000014.1"/>
</dbReference>
<dbReference type="Pfam" id="PF19190">
    <property type="entry name" value="BACON_2"/>
    <property type="match status" value="1"/>
</dbReference>
<name>A0A415BRX9_PHOVU</name>
<dbReference type="Gene3D" id="2.60.40.10">
    <property type="entry name" value="Immunoglobulins"/>
    <property type="match status" value="1"/>
</dbReference>
<dbReference type="EMBL" id="QRLF01000014">
    <property type="protein sequence ID" value="RHI91350.1"/>
    <property type="molecule type" value="Genomic_DNA"/>
</dbReference>
<dbReference type="InterPro" id="IPR013783">
    <property type="entry name" value="Ig-like_fold"/>
</dbReference>
<dbReference type="Proteomes" id="UP000285777">
    <property type="component" value="Unassembled WGS sequence"/>
</dbReference>
<reference evidence="3 4" key="1">
    <citation type="submission" date="2018-08" db="EMBL/GenBank/DDBJ databases">
        <title>A genome reference for cultivated species of the human gut microbiota.</title>
        <authorList>
            <person name="Zou Y."/>
            <person name="Xue W."/>
            <person name="Luo G."/>
        </authorList>
    </citation>
    <scope>NUCLEOTIDE SEQUENCE [LARGE SCALE GENOMIC DNA]</scope>
    <source>
        <strain evidence="3 4">AM13-21</strain>
    </source>
</reference>
<organism evidence="3 4">
    <name type="scientific">Phocaeicola vulgatus</name>
    <name type="common">Bacteroides vulgatus</name>
    <dbReference type="NCBI Taxonomy" id="821"/>
    <lineage>
        <taxon>Bacteria</taxon>
        <taxon>Pseudomonadati</taxon>
        <taxon>Bacteroidota</taxon>
        <taxon>Bacteroidia</taxon>
        <taxon>Bacteroidales</taxon>
        <taxon>Bacteroidaceae</taxon>
        <taxon>Phocaeicola</taxon>
    </lineage>
</organism>
<evidence type="ECO:0000313" key="3">
    <source>
        <dbReference type="EMBL" id="RHI91350.1"/>
    </source>
</evidence>
<dbReference type="CDD" id="cd14948">
    <property type="entry name" value="BACON"/>
    <property type="match status" value="1"/>
</dbReference>
<gene>
    <name evidence="3" type="ORF">DW150_10025</name>
</gene>
<dbReference type="PROSITE" id="PS51257">
    <property type="entry name" value="PROKAR_LIPOPROTEIN"/>
    <property type="match status" value="1"/>
</dbReference>
<dbReference type="AlphaFoldDB" id="A0A415BRX9"/>
<sequence length="404" mass="45241">MKISIYMAMIGIVFFLSTALTGCKDDTNIPSEFFPDQYLEIMSEHKINISTDATFTIEVNGSSSWKIWSDASWCHFEQPYYGGKTIVTVTADANRSNEERSCYVKVGAFFKDKRVTDSVLVVQPVNKLPALEVSPIGDREIFYKGNTFVLDIVYNYGVDFKINYVAGGKDWIVTEPSFFVDSEQLVTTNMGVIVEPNMGSEDREAELVFINKKDEDNMRSIRIVQGHPVPAVTSFFDDFETATSTGKAYEKEGWNFQSNPGGTLLFKQFNNTRKAMLINGDLNADPKAVGYAIWPVFNIKDMQRKAVSYQWGAGNKNPAQKGDALELVGSLDYEGDAFTATWTVIQDLTNKAETPVISLPNTLVEIDLSKTMFANEPRVYLALRYVGGGHAYRFDNLKIGDVKE</sequence>
<evidence type="ECO:0000259" key="2">
    <source>
        <dbReference type="Pfam" id="PF19190"/>
    </source>
</evidence>
<dbReference type="InterPro" id="IPR024361">
    <property type="entry name" value="BACON"/>
</dbReference>